<dbReference type="Pfam" id="PF07676">
    <property type="entry name" value="PD40"/>
    <property type="match status" value="1"/>
</dbReference>
<feature type="signal peptide" evidence="1">
    <location>
        <begin position="1"/>
        <end position="25"/>
    </location>
</feature>
<dbReference type="Gene3D" id="2.120.10.30">
    <property type="entry name" value="TolB, C-terminal domain"/>
    <property type="match status" value="2"/>
</dbReference>
<evidence type="ECO:0000256" key="1">
    <source>
        <dbReference type="SAM" id="SignalP"/>
    </source>
</evidence>
<keyword evidence="3" id="KW-1185">Reference proteome</keyword>
<dbReference type="InterPro" id="IPR011659">
    <property type="entry name" value="WD40"/>
</dbReference>
<evidence type="ECO:0000313" key="3">
    <source>
        <dbReference type="Proteomes" id="UP001589647"/>
    </source>
</evidence>
<name>A0ABV5IFN0_9ACTN</name>
<dbReference type="SUPFAM" id="SSF82171">
    <property type="entry name" value="DPP6 N-terminal domain-like"/>
    <property type="match status" value="1"/>
</dbReference>
<feature type="chain" id="PRO_5047066166" evidence="1">
    <location>
        <begin position="26"/>
        <end position="314"/>
    </location>
</feature>
<dbReference type="EMBL" id="JBHMEI010000013">
    <property type="protein sequence ID" value="MFB9203336.1"/>
    <property type="molecule type" value="Genomic_DNA"/>
</dbReference>
<keyword evidence="1" id="KW-0732">Signal</keyword>
<dbReference type="Proteomes" id="UP001589647">
    <property type="component" value="Unassembled WGS sequence"/>
</dbReference>
<comment type="caution">
    <text evidence="2">The sequence shown here is derived from an EMBL/GenBank/DDBJ whole genome shotgun (WGS) entry which is preliminary data.</text>
</comment>
<evidence type="ECO:0000313" key="2">
    <source>
        <dbReference type="EMBL" id="MFB9203336.1"/>
    </source>
</evidence>
<organism evidence="2 3">
    <name type="scientific">Nonomuraea spiralis</name>
    <dbReference type="NCBI Taxonomy" id="46182"/>
    <lineage>
        <taxon>Bacteria</taxon>
        <taxon>Bacillati</taxon>
        <taxon>Actinomycetota</taxon>
        <taxon>Actinomycetes</taxon>
        <taxon>Streptosporangiales</taxon>
        <taxon>Streptosporangiaceae</taxon>
        <taxon>Nonomuraea</taxon>
    </lineage>
</organism>
<sequence>MRQSSVAAALLAPAVIGGPALPAAAAPASTGPPQARAAWVSSCDDGTSPCGPWRLIMRDGRTITVGDTAARAKGRATGLFALSGDGRTIAYQRARDHRLVVRAAAGGPVRRLPTSLPAGGEDTTLHLSAAGDRVLVGRRGHADVLTLATGRIARLTVKGDPAGFSGDGDEVLTTRGLSDGTKWLYAYALDGRTVKASAPQFVANAYTVALSPDGHTVAAFSYGNQDRRPPRLRTYDLETGRLSDGVDLPLTSRTPPSHARWTPDGRLLAYAYDSDSTKSPVVRVLTVDPSSGQARRTDTYKAGAGHHTIVFPGE</sequence>
<gene>
    <name evidence="2" type="ORF">ACFFV7_19225</name>
</gene>
<reference evidence="2 3" key="1">
    <citation type="submission" date="2024-09" db="EMBL/GenBank/DDBJ databases">
        <authorList>
            <person name="Sun Q."/>
            <person name="Mori K."/>
        </authorList>
    </citation>
    <scope>NUCLEOTIDE SEQUENCE [LARGE SCALE GENOMIC DNA]</scope>
    <source>
        <strain evidence="2 3">CCM 3426</strain>
    </source>
</reference>
<proteinExistence type="predicted"/>
<protein>
    <submittedName>
        <fullName evidence="2">Uncharacterized protein</fullName>
    </submittedName>
</protein>
<dbReference type="InterPro" id="IPR011042">
    <property type="entry name" value="6-blade_b-propeller_TolB-like"/>
</dbReference>
<accession>A0ABV5IFN0</accession>
<dbReference type="RefSeq" id="WP_189646415.1">
    <property type="nucleotide sequence ID" value="NZ_BMRC01000002.1"/>
</dbReference>